<dbReference type="InterPro" id="IPR019734">
    <property type="entry name" value="TPR_rpt"/>
</dbReference>
<accession>A0A975HMS9</accession>
<proteinExistence type="predicted"/>
<evidence type="ECO:0000256" key="1">
    <source>
        <dbReference type="PROSITE-ProRule" id="PRU00339"/>
    </source>
</evidence>
<feature type="repeat" description="TPR" evidence="1">
    <location>
        <begin position="60"/>
        <end position="93"/>
    </location>
</feature>
<dbReference type="PROSITE" id="PS50005">
    <property type="entry name" value="TPR"/>
    <property type="match status" value="1"/>
</dbReference>
<dbReference type="InterPro" id="IPR011990">
    <property type="entry name" value="TPR-like_helical_dom_sf"/>
</dbReference>
<dbReference type="EMBL" id="CP072135">
    <property type="protein sequence ID" value="QTH73433.1"/>
    <property type="molecule type" value="Genomic_DNA"/>
</dbReference>
<gene>
    <name evidence="2" type="ORF">J5O05_18205</name>
</gene>
<keyword evidence="1" id="KW-0802">TPR repeat</keyword>
<dbReference type="KEGG" id="pxi:J5O05_18205"/>
<dbReference type="Proteomes" id="UP000664904">
    <property type="component" value="Plasmid unnamed5"/>
</dbReference>
<dbReference type="SUPFAM" id="SSF48452">
    <property type="entry name" value="TPR-like"/>
    <property type="match status" value="1"/>
</dbReference>
<protein>
    <recommendedName>
        <fullName evidence="4">Tetratricopeptide repeat protein</fullName>
    </recommendedName>
</protein>
<evidence type="ECO:0000313" key="3">
    <source>
        <dbReference type="Proteomes" id="UP000664904"/>
    </source>
</evidence>
<keyword evidence="3" id="KW-1185">Reference proteome</keyword>
<reference evidence="2" key="1">
    <citation type="submission" date="2021-03" db="EMBL/GenBank/DDBJ databases">
        <title>Complete Genome of Pseudoalteromonas xiamenensis STKMTI.2, a new potential marine bacterium producing anti-Vibrio compounds.</title>
        <authorList>
            <person name="Handayani D.P."/>
            <person name="Isnansetyo A."/>
            <person name="Istiqomah I."/>
            <person name="Jumina J."/>
        </authorList>
    </citation>
    <scope>NUCLEOTIDE SEQUENCE</scope>
    <source>
        <strain evidence="2">STKMTI.2</strain>
        <plasmid evidence="2">unnamed5</plasmid>
    </source>
</reference>
<dbReference type="RefSeq" id="WP_208845045.1">
    <property type="nucleotide sequence ID" value="NZ_CP072135.1"/>
</dbReference>
<organism evidence="2 3">
    <name type="scientific">Pseudoalteromonas xiamenensis</name>
    <dbReference type="NCBI Taxonomy" id="882626"/>
    <lineage>
        <taxon>Bacteria</taxon>
        <taxon>Pseudomonadati</taxon>
        <taxon>Pseudomonadota</taxon>
        <taxon>Gammaproteobacteria</taxon>
        <taxon>Alteromonadales</taxon>
        <taxon>Pseudoalteromonadaceae</taxon>
        <taxon>Pseudoalteromonas</taxon>
    </lineage>
</organism>
<evidence type="ECO:0000313" key="2">
    <source>
        <dbReference type="EMBL" id="QTH73433.1"/>
    </source>
</evidence>
<geneLocation type="plasmid" evidence="2 3">
    <name>unnamed5</name>
</geneLocation>
<dbReference type="AlphaFoldDB" id="A0A975HMS9"/>
<evidence type="ECO:0008006" key="4">
    <source>
        <dbReference type="Google" id="ProtNLM"/>
    </source>
</evidence>
<dbReference type="Gene3D" id="1.25.40.10">
    <property type="entry name" value="Tetratricopeptide repeat domain"/>
    <property type="match status" value="1"/>
</dbReference>
<sequence length="290" mass="33364">MMEYERLVKRIDENESEGAIAIHRLALIAAYRANRLEDIPKITQAMTDAKFDELNGEIKANALLALGGIYIYNEQLDQTLWHYECAKRLDPSPENAIKLNVNTVIVYIKQKKFSEALALLDSIDESKIGSRGKGVKRMLEGNILFFESRYAEAIKAYLRSLSFYQSEEDMTGAIKVKHNILFAALLSSDWITYDRFYNALHGDIIENVELFGRNWIDLMHVSAQFQRQRITQTQFEKAFLDITAVMEADYQDEVAELIERLHLSIKPSVSNKTQYQLPVQLGKRWCSPSN</sequence>
<keyword evidence="2" id="KW-0614">Plasmid</keyword>
<name>A0A975HMS9_9GAMM</name>